<evidence type="ECO:0000313" key="3">
    <source>
        <dbReference type="Proteomes" id="UP000257109"/>
    </source>
</evidence>
<organism evidence="2 3">
    <name type="scientific">Mucuna pruriens</name>
    <name type="common">Velvet bean</name>
    <name type="synonym">Dolichos pruriens</name>
    <dbReference type="NCBI Taxonomy" id="157652"/>
    <lineage>
        <taxon>Eukaryota</taxon>
        <taxon>Viridiplantae</taxon>
        <taxon>Streptophyta</taxon>
        <taxon>Embryophyta</taxon>
        <taxon>Tracheophyta</taxon>
        <taxon>Spermatophyta</taxon>
        <taxon>Magnoliopsida</taxon>
        <taxon>eudicotyledons</taxon>
        <taxon>Gunneridae</taxon>
        <taxon>Pentapetalae</taxon>
        <taxon>rosids</taxon>
        <taxon>fabids</taxon>
        <taxon>Fabales</taxon>
        <taxon>Fabaceae</taxon>
        <taxon>Papilionoideae</taxon>
        <taxon>50 kb inversion clade</taxon>
        <taxon>NPAAA clade</taxon>
        <taxon>indigoferoid/millettioid clade</taxon>
        <taxon>Phaseoleae</taxon>
        <taxon>Mucuna</taxon>
    </lineage>
</organism>
<proteinExistence type="predicted"/>
<protein>
    <recommendedName>
        <fullName evidence="1">Reverse transcriptase Ty1/copia-type domain-containing protein</fullName>
    </recommendedName>
</protein>
<dbReference type="InterPro" id="IPR013103">
    <property type="entry name" value="RVT_2"/>
</dbReference>
<reference evidence="2" key="1">
    <citation type="submission" date="2018-05" db="EMBL/GenBank/DDBJ databases">
        <title>Draft genome of Mucuna pruriens seed.</title>
        <authorList>
            <person name="Nnadi N.E."/>
            <person name="Vos R."/>
            <person name="Hasami M.H."/>
            <person name="Devisetty U.K."/>
            <person name="Aguiy J.C."/>
        </authorList>
    </citation>
    <scope>NUCLEOTIDE SEQUENCE [LARGE SCALE GENOMIC DNA]</scope>
    <source>
        <strain evidence="2">JCA_2017</strain>
    </source>
</reference>
<sequence>MKPINRENMVMKPMNVFKLLDTQIGGTREKMEEKEDIDYNETFAPIAKKVIGRNLLTMTATRYWILYEMNVHNAFLHDDLDEEVYIDEVILTDLVYVDDLIIVGTSENVIKSFKRFLILSLCDSTVIVKRSFILSSILYFHEYTKHIEVDYHYIPNEIQDDNIVTMHIRTYN</sequence>
<dbReference type="OrthoDB" id="411615at2759"/>
<name>A0A371F4M6_MUCPR</name>
<dbReference type="EMBL" id="QJKJ01010596">
    <property type="protein sequence ID" value="RDX73231.1"/>
    <property type="molecule type" value="Genomic_DNA"/>
</dbReference>
<accession>A0A371F4M6</accession>
<gene>
    <name evidence="2" type="ORF">CR513_47193</name>
</gene>
<keyword evidence="3" id="KW-1185">Reference proteome</keyword>
<evidence type="ECO:0000259" key="1">
    <source>
        <dbReference type="Pfam" id="PF07727"/>
    </source>
</evidence>
<feature type="domain" description="Reverse transcriptase Ty1/copia-type" evidence="1">
    <location>
        <begin position="35"/>
        <end position="87"/>
    </location>
</feature>
<dbReference type="Proteomes" id="UP000257109">
    <property type="component" value="Unassembled WGS sequence"/>
</dbReference>
<evidence type="ECO:0000313" key="2">
    <source>
        <dbReference type="EMBL" id="RDX73231.1"/>
    </source>
</evidence>
<dbReference type="Pfam" id="PF07727">
    <property type="entry name" value="RVT_2"/>
    <property type="match status" value="1"/>
</dbReference>
<feature type="non-terminal residue" evidence="2">
    <location>
        <position position="1"/>
    </location>
</feature>
<dbReference type="AlphaFoldDB" id="A0A371F4M6"/>
<comment type="caution">
    <text evidence="2">The sequence shown here is derived from an EMBL/GenBank/DDBJ whole genome shotgun (WGS) entry which is preliminary data.</text>
</comment>